<dbReference type="Proteomes" id="UP001271769">
    <property type="component" value="Unassembled WGS sequence"/>
</dbReference>
<dbReference type="SUPFAM" id="SSF50199">
    <property type="entry name" value="Staphylococcal nuclease"/>
    <property type="match status" value="1"/>
</dbReference>
<dbReference type="RefSeq" id="WP_320500566.1">
    <property type="nucleotide sequence ID" value="NZ_JAXCLX010000001.1"/>
</dbReference>
<dbReference type="Pfam" id="PF00565">
    <property type="entry name" value="SNase"/>
    <property type="match status" value="1"/>
</dbReference>
<dbReference type="PROSITE" id="PS50830">
    <property type="entry name" value="TNASE_3"/>
    <property type="match status" value="1"/>
</dbReference>
<evidence type="ECO:0000313" key="3">
    <source>
        <dbReference type="EMBL" id="MDY0872148.1"/>
    </source>
</evidence>
<protein>
    <submittedName>
        <fullName evidence="3">Thermonuclease family protein</fullName>
    </submittedName>
</protein>
<dbReference type="EMBL" id="JAXCLX010000001">
    <property type="protein sequence ID" value="MDY0872148.1"/>
    <property type="molecule type" value="Genomic_DNA"/>
</dbReference>
<reference evidence="3 4" key="1">
    <citation type="journal article" date="2013" name="Antonie Van Leeuwenhoek">
        <title>Dongia rigui sp. nov., isolated from freshwater of a large wetland in Korea.</title>
        <authorList>
            <person name="Baik K.S."/>
            <person name="Hwang Y.M."/>
            <person name="Choi J.S."/>
            <person name="Kwon J."/>
            <person name="Seong C.N."/>
        </authorList>
    </citation>
    <scope>NUCLEOTIDE SEQUENCE [LARGE SCALE GENOMIC DNA]</scope>
    <source>
        <strain evidence="3 4">04SU4-P</strain>
    </source>
</reference>
<dbReference type="InterPro" id="IPR016071">
    <property type="entry name" value="Staphylococal_nuclease_OB-fold"/>
</dbReference>
<evidence type="ECO:0000259" key="2">
    <source>
        <dbReference type="PROSITE" id="PS50830"/>
    </source>
</evidence>
<gene>
    <name evidence="3" type="ORF">SMD31_09445</name>
</gene>
<dbReference type="SMART" id="SM00318">
    <property type="entry name" value="SNc"/>
    <property type="match status" value="1"/>
</dbReference>
<evidence type="ECO:0000313" key="4">
    <source>
        <dbReference type="Proteomes" id="UP001271769"/>
    </source>
</evidence>
<name>A0ABU5DZT0_9PROT</name>
<keyword evidence="1" id="KW-0732">Signal</keyword>
<comment type="caution">
    <text evidence="3">The sequence shown here is derived from an EMBL/GenBank/DDBJ whole genome shotgun (WGS) entry which is preliminary data.</text>
</comment>
<organism evidence="3 4">
    <name type="scientific">Dongia rigui</name>
    <dbReference type="NCBI Taxonomy" id="940149"/>
    <lineage>
        <taxon>Bacteria</taxon>
        <taxon>Pseudomonadati</taxon>
        <taxon>Pseudomonadota</taxon>
        <taxon>Alphaproteobacteria</taxon>
        <taxon>Rhodospirillales</taxon>
        <taxon>Dongiaceae</taxon>
        <taxon>Dongia</taxon>
    </lineage>
</organism>
<feature type="domain" description="TNase-like" evidence="2">
    <location>
        <begin position="26"/>
        <end position="137"/>
    </location>
</feature>
<sequence>MLRPAVLLILLITLGHPASANPGDGGRYQWPVVGVVDGDTLKVHLPGLPAELQPVKVRVRGVDTPELHGKCASEKAAAKKAGAFTRNLVERAAAAQRPIHFSQIDWDKYGGRIDADVAIDGRSLADMLVSAGLARRYDGGRRSGWCG</sequence>
<evidence type="ECO:0000256" key="1">
    <source>
        <dbReference type="SAM" id="SignalP"/>
    </source>
</evidence>
<feature type="signal peptide" evidence="1">
    <location>
        <begin position="1"/>
        <end position="20"/>
    </location>
</feature>
<feature type="chain" id="PRO_5047062169" evidence="1">
    <location>
        <begin position="21"/>
        <end position="147"/>
    </location>
</feature>
<dbReference type="InterPro" id="IPR035437">
    <property type="entry name" value="SNase_OB-fold_sf"/>
</dbReference>
<dbReference type="Gene3D" id="2.40.50.90">
    <property type="match status" value="1"/>
</dbReference>
<accession>A0ABU5DZT0</accession>
<keyword evidence="4" id="KW-1185">Reference proteome</keyword>
<proteinExistence type="predicted"/>